<protein>
    <submittedName>
        <fullName evidence="2">Uncharacterized protein</fullName>
    </submittedName>
</protein>
<organism evidence="2 3">
    <name type="scientific">Cichlidogyrus casuarinus</name>
    <dbReference type="NCBI Taxonomy" id="1844966"/>
    <lineage>
        <taxon>Eukaryota</taxon>
        <taxon>Metazoa</taxon>
        <taxon>Spiralia</taxon>
        <taxon>Lophotrochozoa</taxon>
        <taxon>Platyhelminthes</taxon>
        <taxon>Monogenea</taxon>
        <taxon>Monopisthocotylea</taxon>
        <taxon>Dactylogyridea</taxon>
        <taxon>Ancyrocephalidae</taxon>
        <taxon>Cichlidogyrus</taxon>
    </lineage>
</organism>
<dbReference type="EMBL" id="JBJKFK010006595">
    <property type="protein sequence ID" value="KAL3307747.1"/>
    <property type="molecule type" value="Genomic_DNA"/>
</dbReference>
<name>A0ABD2PLM7_9PLAT</name>
<proteinExistence type="predicted"/>
<evidence type="ECO:0000256" key="1">
    <source>
        <dbReference type="SAM" id="MobiDB-lite"/>
    </source>
</evidence>
<gene>
    <name evidence="2" type="ORF">Ciccas_013733</name>
</gene>
<dbReference type="AlphaFoldDB" id="A0ABD2PLM7"/>
<feature type="compositionally biased region" description="Polar residues" evidence="1">
    <location>
        <begin position="170"/>
        <end position="187"/>
    </location>
</feature>
<feature type="compositionally biased region" description="Polar residues" evidence="1">
    <location>
        <begin position="29"/>
        <end position="38"/>
    </location>
</feature>
<evidence type="ECO:0000313" key="2">
    <source>
        <dbReference type="EMBL" id="KAL3307747.1"/>
    </source>
</evidence>
<comment type="caution">
    <text evidence="2">The sequence shown here is derived from an EMBL/GenBank/DDBJ whole genome shotgun (WGS) entry which is preliminary data.</text>
</comment>
<feature type="region of interest" description="Disordered" evidence="1">
    <location>
        <begin position="94"/>
        <end position="187"/>
    </location>
</feature>
<dbReference type="Proteomes" id="UP001626550">
    <property type="component" value="Unassembled WGS sequence"/>
</dbReference>
<keyword evidence="3" id="KW-1185">Reference proteome</keyword>
<sequence length="187" mass="20779">MDNSSDLHGCYKFRNSKSNSSYPEAYPNESDNYPTQQFYQPQNYFLPISSSSSWYSAGADFSSGTGCSSSCESGVHFYPPDFLQLPAEPAVAYRAAEEKKKRKKQPRDETPTDEVNLGLSVDNTSSSSCGSNDLNNSKCPREALQTQSPVSAPFRWMQIKRHQPKPAAASAQSEHFLQISHSMTEVK</sequence>
<reference evidence="2 3" key="1">
    <citation type="submission" date="2024-11" db="EMBL/GenBank/DDBJ databases">
        <title>Adaptive evolution of stress response genes in parasites aligns with host niche diversity.</title>
        <authorList>
            <person name="Hahn C."/>
            <person name="Resl P."/>
        </authorList>
    </citation>
    <scope>NUCLEOTIDE SEQUENCE [LARGE SCALE GENOMIC DNA]</scope>
    <source>
        <strain evidence="2">EGGRZ-B1_66</strain>
        <tissue evidence="2">Body</tissue>
    </source>
</reference>
<accession>A0ABD2PLM7</accession>
<feature type="compositionally biased region" description="Polar residues" evidence="1">
    <location>
        <begin position="121"/>
        <end position="150"/>
    </location>
</feature>
<evidence type="ECO:0000313" key="3">
    <source>
        <dbReference type="Proteomes" id="UP001626550"/>
    </source>
</evidence>
<feature type="region of interest" description="Disordered" evidence="1">
    <location>
        <begin position="16"/>
        <end position="38"/>
    </location>
</feature>